<reference evidence="1 2" key="1">
    <citation type="submission" date="2016-10" db="EMBL/GenBank/DDBJ databases">
        <title>Comparative genome analysis of multiple Pseudomonas spp. focuses on biocontrol and plant growth promoting traits.</title>
        <authorList>
            <person name="Tao X.-Y."/>
            <person name="Taylor C.G."/>
        </authorList>
    </citation>
    <scope>NUCLEOTIDE SEQUENCE [LARGE SCALE GENOMIC DNA]</scope>
    <source>
        <strain evidence="1 2">24D3</strain>
    </source>
</reference>
<dbReference type="RefSeq" id="WP_123530055.1">
    <property type="nucleotide sequence ID" value="NZ_MOBU01000003.1"/>
</dbReference>
<organism evidence="1 2">
    <name type="scientific">Pseudomonas fluorescens</name>
    <dbReference type="NCBI Taxonomy" id="294"/>
    <lineage>
        <taxon>Bacteria</taxon>
        <taxon>Pseudomonadati</taxon>
        <taxon>Pseudomonadota</taxon>
        <taxon>Gammaproteobacteria</taxon>
        <taxon>Pseudomonadales</taxon>
        <taxon>Pseudomonadaceae</taxon>
        <taxon>Pseudomonas</taxon>
    </lineage>
</organism>
<proteinExistence type="predicted"/>
<accession>A0A423LSM0</accession>
<evidence type="ECO:0000313" key="2">
    <source>
        <dbReference type="Proteomes" id="UP000285757"/>
    </source>
</evidence>
<dbReference type="Gene3D" id="2.80.10.50">
    <property type="match status" value="2"/>
</dbReference>
<gene>
    <name evidence="1" type="ORF">BK671_03835</name>
</gene>
<dbReference type="EMBL" id="MOBU01000003">
    <property type="protein sequence ID" value="RON71306.1"/>
    <property type="molecule type" value="Genomic_DNA"/>
</dbReference>
<sequence length="433" mass="46144">MTVQNKPGAGQLDPTFGIEGVKRISVPGYPNFSIDCVGIGPDQQIYCAGVSDIHDHPTLILGRFHSDGTLDTRFGNAGFTHGAYGDFSLLKVNAITFGPVGKILVFCTVAGSAAQHAAAFSRFDTNGLPDPAFADQGNAVFDIVLAPPAATAPTATTQASSASASASASVRSGMQVLPDGKILAHINYFFNWGTLQGLIMRLNEDGTLDLSLNQIGYFMVFHPDDRFTGTVLRNLLVQDDGKYLCCGNLITQMSAPSPAMFARYNTNGDRDRSFGVDGFVSVADDTNANLIDTIVKLPNQKILGVGFTGDDAGVMISLESDGSENNDFNGGKPLYTRLEPNAITVWRGVAIQKDGKIIVTGAVGPLNGQTDIVVARLINANFDSDFNDGKGWTRTHVESGTEYAVGMTLQDEDKILVCARLPKSKSALLRYNT</sequence>
<dbReference type="NCBIfam" id="TIGR02608">
    <property type="entry name" value="delta_60_rpt"/>
    <property type="match status" value="5"/>
</dbReference>
<protein>
    <recommendedName>
        <fullName evidence="3">Delta-60 repeat protein</fullName>
    </recommendedName>
</protein>
<dbReference type="AlphaFoldDB" id="A0A423LSM0"/>
<comment type="caution">
    <text evidence="1">The sequence shown here is derived from an EMBL/GenBank/DDBJ whole genome shotgun (WGS) entry which is preliminary data.</text>
</comment>
<dbReference type="Pfam" id="PF17164">
    <property type="entry name" value="DUF5122"/>
    <property type="match status" value="2"/>
</dbReference>
<dbReference type="InterPro" id="IPR013431">
    <property type="entry name" value="Delta_60_rpt"/>
</dbReference>
<evidence type="ECO:0000313" key="1">
    <source>
        <dbReference type="EMBL" id="RON71306.1"/>
    </source>
</evidence>
<evidence type="ECO:0008006" key="3">
    <source>
        <dbReference type="Google" id="ProtNLM"/>
    </source>
</evidence>
<name>A0A423LSM0_PSEFL</name>
<dbReference type="Proteomes" id="UP000285757">
    <property type="component" value="Unassembled WGS sequence"/>
</dbReference>